<dbReference type="GO" id="GO:0004077">
    <property type="term" value="F:biotin--[biotin carboxyl-carrier protein] ligase activity"/>
    <property type="evidence" value="ECO:0007669"/>
    <property type="project" value="UniProtKB-EC"/>
</dbReference>
<dbReference type="RefSeq" id="WP_377727854.1">
    <property type="nucleotide sequence ID" value="NZ_JBHSEW010000017.1"/>
</dbReference>
<evidence type="ECO:0000256" key="1">
    <source>
        <dbReference type="ARBA" id="ARBA00022598"/>
    </source>
</evidence>
<name>A0ABV9GYZ9_9BURK</name>
<dbReference type="Proteomes" id="UP001595967">
    <property type="component" value="Unassembled WGS sequence"/>
</dbReference>
<protein>
    <submittedName>
        <fullName evidence="3">Biotin--[acetyl-CoA-carboxylase] ligase</fullName>
        <ecNumber evidence="3">6.3.4.15</ecNumber>
    </submittedName>
</protein>
<dbReference type="EC" id="6.3.4.15" evidence="3"/>
<dbReference type="PANTHER" id="PTHR12835:SF5">
    <property type="entry name" value="BIOTIN--PROTEIN LIGASE"/>
    <property type="match status" value="1"/>
</dbReference>
<dbReference type="InterPro" id="IPR004143">
    <property type="entry name" value="BPL_LPL_catalytic"/>
</dbReference>
<comment type="caution">
    <text evidence="3">The sequence shown here is derived from an EMBL/GenBank/DDBJ whole genome shotgun (WGS) entry which is preliminary data.</text>
</comment>
<dbReference type="InterPro" id="IPR004408">
    <property type="entry name" value="Biotin_CoA_COase_ligase"/>
</dbReference>
<dbReference type="EMBL" id="JBHSEW010000017">
    <property type="protein sequence ID" value="MFC4623423.1"/>
    <property type="molecule type" value="Genomic_DNA"/>
</dbReference>
<gene>
    <name evidence="3" type="ORF">ACFO3A_14590</name>
</gene>
<dbReference type="Gene3D" id="3.30.930.10">
    <property type="entry name" value="Bira Bifunctional Protein, Domain 2"/>
    <property type="match status" value="1"/>
</dbReference>
<evidence type="ECO:0000313" key="3">
    <source>
        <dbReference type="EMBL" id="MFC4623423.1"/>
    </source>
</evidence>
<keyword evidence="1 3" id="KW-0436">Ligase</keyword>
<evidence type="ECO:0000313" key="4">
    <source>
        <dbReference type="Proteomes" id="UP001595967"/>
    </source>
</evidence>
<dbReference type="InterPro" id="IPR045864">
    <property type="entry name" value="aa-tRNA-synth_II/BPL/LPL"/>
</dbReference>
<dbReference type="Pfam" id="PF03099">
    <property type="entry name" value="BPL_LplA_LipB"/>
    <property type="match status" value="1"/>
</dbReference>
<proteinExistence type="predicted"/>
<dbReference type="CDD" id="cd16442">
    <property type="entry name" value="BPL"/>
    <property type="match status" value="1"/>
</dbReference>
<accession>A0ABV9GYZ9</accession>
<feature type="domain" description="BPL/LPL catalytic" evidence="2">
    <location>
        <begin position="6"/>
        <end position="202"/>
    </location>
</feature>
<sequence length="270" mass="28731">MLWHAEDLWQHTAALLPGFTVEVLPSIDSTNTELMRRARAGHTDPVLLVTEEQTAGKGRQGRPWSNAPGSSLMCSLGLVLAPHDWSGLSLAVGLAVAQALQPTAPHAPLRIGLKWPNDLWLTDDRKLGGILIETANLPHAHQGGQGGRYVIVGIGLNILPPAQTGAWTTPPACLQELDPRWTAPLALAQLLPMLVRQLLEFAESGFAPCVTQFAALDVLRGRPVHTSDGLAGLALGVGPDGALHIETAHGVQAIHSAEVSVRPHNMPLPR</sequence>
<dbReference type="PANTHER" id="PTHR12835">
    <property type="entry name" value="BIOTIN PROTEIN LIGASE"/>
    <property type="match status" value="1"/>
</dbReference>
<dbReference type="NCBIfam" id="TIGR00121">
    <property type="entry name" value="birA_ligase"/>
    <property type="match status" value="1"/>
</dbReference>
<reference evidence="4" key="1">
    <citation type="journal article" date="2019" name="Int. J. Syst. Evol. Microbiol.">
        <title>The Global Catalogue of Microorganisms (GCM) 10K type strain sequencing project: providing services to taxonomists for standard genome sequencing and annotation.</title>
        <authorList>
            <consortium name="The Broad Institute Genomics Platform"/>
            <consortium name="The Broad Institute Genome Sequencing Center for Infectious Disease"/>
            <person name="Wu L."/>
            <person name="Ma J."/>
        </authorList>
    </citation>
    <scope>NUCLEOTIDE SEQUENCE [LARGE SCALE GENOMIC DNA]</scope>
    <source>
        <strain evidence="4">JCM 11650</strain>
    </source>
</reference>
<organism evidence="3 4">
    <name type="scientific">Comamonas nitrativorans</name>
    <dbReference type="NCBI Taxonomy" id="108437"/>
    <lineage>
        <taxon>Bacteria</taxon>
        <taxon>Pseudomonadati</taxon>
        <taxon>Pseudomonadota</taxon>
        <taxon>Betaproteobacteria</taxon>
        <taxon>Burkholderiales</taxon>
        <taxon>Comamonadaceae</taxon>
        <taxon>Comamonas</taxon>
    </lineage>
</organism>
<dbReference type="SUPFAM" id="SSF55681">
    <property type="entry name" value="Class II aaRS and biotin synthetases"/>
    <property type="match status" value="1"/>
</dbReference>
<evidence type="ECO:0000259" key="2">
    <source>
        <dbReference type="PROSITE" id="PS51733"/>
    </source>
</evidence>
<dbReference type="Gene3D" id="2.30.30.100">
    <property type="match status" value="1"/>
</dbReference>
<keyword evidence="4" id="KW-1185">Reference proteome</keyword>
<dbReference type="PROSITE" id="PS51733">
    <property type="entry name" value="BPL_LPL_CATALYTIC"/>
    <property type="match status" value="1"/>
</dbReference>